<dbReference type="EMBL" id="AWWI01000173">
    <property type="protein sequence ID" value="PIL16297.1"/>
    <property type="molecule type" value="Genomic_DNA"/>
</dbReference>
<proteinExistence type="inferred from homology"/>
<dbReference type="Pfam" id="PF13693">
    <property type="entry name" value="HTH_35"/>
    <property type="match status" value="1"/>
</dbReference>
<keyword evidence="7" id="KW-1185">Reference proteome</keyword>
<dbReference type="Gene3D" id="1.10.260.40">
    <property type="entry name" value="lambda repressor-like DNA-binding domains"/>
    <property type="match status" value="1"/>
</dbReference>
<organism evidence="6 7">
    <name type="scientific">Puniceibacterium antarcticum</name>
    <dbReference type="NCBI Taxonomy" id="1206336"/>
    <lineage>
        <taxon>Bacteria</taxon>
        <taxon>Pseudomonadati</taxon>
        <taxon>Pseudomonadota</taxon>
        <taxon>Alphaproteobacteria</taxon>
        <taxon>Rhodobacterales</taxon>
        <taxon>Paracoccaceae</taxon>
        <taxon>Puniceibacterium</taxon>
    </lineage>
</organism>
<reference evidence="6 7" key="1">
    <citation type="submission" date="2013-09" db="EMBL/GenBank/DDBJ databases">
        <title>Genome sequencing of Phaeobacter antarcticus sp. nov. SM1211.</title>
        <authorList>
            <person name="Zhang X.-Y."/>
            <person name="Liu C."/>
            <person name="Chen X.-L."/>
            <person name="Xie B.-B."/>
            <person name="Qin Q.-L."/>
            <person name="Rong J.-C."/>
            <person name="Zhang Y.-Z."/>
        </authorList>
    </citation>
    <scope>NUCLEOTIDE SEQUENCE [LARGE SCALE GENOMIC DNA]</scope>
    <source>
        <strain evidence="6 7">SM1211</strain>
    </source>
</reference>
<evidence type="ECO:0000259" key="5">
    <source>
        <dbReference type="Pfam" id="PF13693"/>
    </source>
</evidence>
<comment type="similarity">
    <text evidence="1">Belongs to the ner transcriptional regulatory family.</text>
</comment>
<name>A0A2G8R428_9RHOB</name>
<dbReference type="SUPFAM" id="SSF47413">
    <property type="entry name" value="lambda repressor-like DNA-binding domains"/>
    <property type="match status" value="1"/>
</dbReference>
<dbReference type="Proteomes" id="UP000231259">
    <property type="component" value="Unassembled WGS sequence"/>
</dbReference>
<dbReference type="GO" id="GO:0003677">
    <property type="term" value="F:DNA binding"/>
    <property type="evidence" value="ECO:0007669"/>
    <property type="project" value="UniProtKB-KW"/>
</dbReference>
<dbReference type="AlphaFoldDB" id="A0A2G8R428"/>
<keyword evidence="2" id="KW-0805">Transcription regulation</keyword>
<comment type="caution">
    <text evidence="6">The sequence shown here is derived from an EMBL/GenBank/DDBJ whole genome shotgun (WGS) entry which is preliminary data.</text>
</comment>
<protein>
    <recommendedName>
        <fullName evidence="5">Ner winged helix-turn-helix DNA-binding domain-containing protein</fullName>
    </recommendedName>
</protein>
<gene>
    <name evidence="6" type="ORF">P775_25390</name>
</gene>
<sequence length="75" mass="8549">MVLDLDRHGMIVTRLAAKGITLSQIAREIDRTRGLITSVSQGHYRSRRVEEAIAAHLDCCPPDIWPDRYDDEENT</sequence>
<evidence type="ECO:0000313" key="6">
    <source>
        <dbReference type="EMBL" id="PIL16297.1"/>
    </source>
</evidence>
<keyword evidence="3" id="KW-0238">DNA-binding</keyword>
<evidence type="ECO:0000256" key="2">
    <source>
        <dbReference type="ARBA" id="ARBA00023015"/>
    </source>
</evidence>
<evidence type="ECO:0000313" key="7">
    <source>
        <dbReference type="Proteomes" id="UP000231259"/>
    </source>
</evidence>
<evidence type="ECO:0000256" key="3">
    <source>
        <dbReference type="ARBA" id="ARBA00023125"/>
    </source>
</evidence>
<keyword evidence="4" id="KW-0804">Transcription</keyword>
<evidence type="ECO:0000256" key="1">
    <source>
        <dbReference type="ARBA" id="ARBA00006157"/>
    </source>
</evidence>
<feature type="domain" description="Ner winged helix-turn-helix DNA-binding" evidence="5">
    <location>
        <begin position="11"/>
        <end position="74"/>
    </location>
</feature>
<accession>A0A2G8R428</accession>
<evidence type="ECO:0000256" key="4">
    <source>
        <dbReference type="ARBA" id="ARBA00023163"/>
    </source>
</evidence>
<dbReference type="InterPro" id="IPR038722">
    <property type="entry name" value="Ner_HTH_dom"/>
</dbReference>
<dbReference type="OrthoDB" id="5405994at2"/>
<dbReference type="InterPro" id="IPR010982">
    <property type="entry name" value="Lambda_DNA-bd_dom_sf"/>
</dbReference>